<evidence type="ECO:0000256" key="8">
    <source>
        <dbReference type="PROSITE-ProRule" id="PRU00169"/>
    </source>
</evidence>
<dbReference type="InterPro" id="IPR036388">
    <property type="entry name" value="WH-like_DNA-bd_sf"/>
</dbReference>
<proteinExistence type="predicted"/>
<evidence type="ECO:0000256" key="9">
    <source>
        <dbReference type="PROSITE-ProRule" id="PRU01091"/>
    </source>
</evidence>
<protein>
    <recommendedName>
        <fullName evidence="1">Phosphate regulon transcriptional regulatory protein PhoB</fullName>
    </recommendedName>
</protein>
<dbReference type="Gene3D" id="3.40.50.2300">
    <property type="match status" value="1"/>
</dbReference>
<dbReference type="GO" id="GO:0032993">
    <property type="term" value="C:protein-DNA complex"/>
    <property type="evidence" value="ECO:0007669"/>
    <property type="project" value="TreeGrafter"/>
</dbReference>
<dbReference type="SMART" id="SM00862">
    <property type="entry name" value="Trans_reg_C"/>
    <property type="match status" value="1"/>
</dbReference>
<feature type="DNA-binding region" description="OmpR/PhoB-type" evidence="9">
    <location>
        <begin position="129"/>
        <end position="225"/>
    </location>
</feature>
<dbReference type="FunFam" id="3.40.50.2300:FF:000001">
    <property type="entry name" value="DNA-binding response regulator PhoB"/>
    <property type="match status" value="1"/>
</dbReference>
<dbReference type="SMART" id="SM00448">
    <property type="entry name" value="REC"/>
    <property type="match status" value="1"/>
</dbReference>
<keyword evidence="3" id="KW-0902">Two-component regulatory system</keyword>
<reference evidence="12" key="1">
    <citation type="submission" date="2020-07" db="EMBL/GenBank/DDBJ databases">
        <title>Huge and variable diversity of episymbiotic CPR bacteria and DPANN archaea in groundwater ecosystems.</title>
        <authorList>
            <person name="He C.Y."/>
            <person name="Keren R."/>
            <person name="Whittaker M."/>
            <person name="Farag I.F."/>
            <person name="Doudna J."/>
            <person name="Cate J.H.D."/>
            <person name="Banfield J.F."/>
        </authorList>
    </citation>
    <scope>NUCLEOTIDE SEQUENCE</scope>
    <source>
        <strain evidence="12">NC_groundwater_717_Ag_S-0.2um_59_8</strain>
    </source>
</reference>
<gene>
    <name evidence="12" type="ORF">HYY65_06670</name>
</gene>
<dbReference type="Gene3D" id="1.10.10.10">
    <property type="entry name" value="Winged helix-like DNA-binding domain superfamily/Winged helix DNA-binding domain"/>
    <property type="match status" value="1"/>
</dbReference>
<accession>A0A932GPS6</accession>
<feature type="domain" description="Response regulatory" evidence="10">
    <location>
        <begin position="3"/>
        <end position="119"/>
    </location>
</feature>
<dbReference type="InterPro" id="IPR001867">
    <property type="entry name" value="OmpR/PhoB-type_DNA-bd"/>
</dbReference>
<organism evidence="12 13">
    <name type="scientific">Tectimicrobiota bacterium</name>
    <dbReference type="NCBI Taxonomy" id="2528274"/>
    <lineage>
        <taxon>Bacteria</taxon>
        <taxon>Pseudomonadati</taxon>
        <taxon>Nitrospinota/Tectimicrobiota group</taxon>
        <taxon>Candidatus Tectimicrobiota</taxon>
    </lineage>
</organism>
<sequence length="226" mass="25380">MSTVLVIEDEKDIADLVSYNLKTSGFRVLSAGDGQKALDIARREHPDLILLDLMLPGMDGTEVCKFLQRDETTRDIPIIMLTAKAEEVDRIVGLELGAEDYITKPFSPRELILRVRAVLRRLSPAAESPAVIRAGDLTIDVSAHRVLVRDWTIDLTATEFKLLATLAGRPGRVFTRDLLLDQVWGYEYPGATRTVDTHVRRLRAKLKACGRHIETVRGVGYRFLEE</sequence>
<evidence type="ECO:0000256" key="3">
    <source>
        <dbReference type="ARBA" id="ARBA00023012"/>
    </source>
</evidence>
<comment type="function">
    <text evidence="7">This protein is a positive regulator for the phosphate regulon. Transcription of this operon is positively regulated by PhoB and PhoR when phosphate is limited.</text>
</comment>
<comment type="caution">
    <text evidence="12">The sequence shown here is derived from an EMBL/GenBank/DDBJ whole genome shotgun (WGS) entry which is preliminary data.</text>
</comment>
<dbReference type="PANTHER" id="PTHR48111:SF21">
    <property type="entry name" value="DNA-BINDING DUAL MASTER TRANSCRIPTIONAL REGULATOR RPAA"/>
    <property type="match status" value="1"/>
</dbReference>
<evidence type="ECO:0000259" key="11">
    <source>
        <dbReference type="PROSITE" id="PS51755"/>
    </source>
</evidence>
<feature type="domain" description="OmpR/PhoB-type" evidence="11">
    <location>
        <begin position="129"/>
        <end position="225"/>
    </location>
</feature>
<dbReference type="GO" id="GO:0005829">
    <property type="term" value="C:cytosol"/>
    <property type="evidence" value="ECO:0007669"/>
    <property type="project" value="TreeGrafter"/>
</dbReference>
<dbReference type="PANTHER" id="PTHR48111">
    <property type="entry name" value="REGULATOR OF RPOS"/>
    <property type="match status" value="1"/>
</dbReference>
<dbReference type="InterPro" id="IPR016032">
    <property type="entry name" value="Sig_transdc_resp-reg_C-effctor"/>
</dbReference>
<dbReference type="SUPFAM" id="SSF46894">
    <property type="entry name" value="C-terminal effector domain of the bipartite response regulators"/>
    <property type="match status" value="1"/>
</dbReference>
<dbReference type="Proteomes" id="UP000741360">
    <property type="component" value="Unassembled WGS sequence"/>
</dbReference>
<evidence type="ECO:0000256" key="1">
    <source>
        <dbReference type="ARBA" id="ARBA00013332"/>
    </source>
</evidence>
<keyword evidence="2 8" id="KW-0597">Phosphoprotein</keyword>
<keyword evidence="6" id="KW-0804">Transcription</keyword>
<dbReference type="Pfam" id="PF00486">
    <property type="entry name" value="Trans_reg_C"/>
    <property type="match status" value="1"/>
</dbReference>
<dbReference type="Pfam" id="PF00072">
    <property type="entry name" value="Response_reg"/>
    <property type="match status" value="1"/>
</dbReference>
<dbReference type="FunFam" id="1.10.10.10:FF:000018">
    <property type="entry name" value="DNA-binding response regulator ResD"/>
    <property type="match status" value="1"/>
</dbReference>
<dbReference type="SUPFAM" id="SSF52172">
    <property type="entry name" value="CheY-like"/>
    <property type="match status" value="1"/>
</dbReference>
<dbReference type="Gene3D" id="6.10.250.690">
    <property type="match status" value="1"/>
</dbReference>
<dbReference type="PROSITE" id="PS50110">
    <property type="entry name" value="RESPONSE_REGULATORY"/>
    <property type="match status" value="1"/>
</dbReference>
<dbReference type="EMBL" id="JACPSX010000120">
    <property type="protein sequence ID" value="MBI3014730.1"/>
    <property type="molecule type" value="Genomic_DNA"/>
</dbReference>
<dbReference type="InterPro" id="IPR011006">
    <property type="entry name" value="CheY-like_superfamily"/>
</dbReference>
<feature type="modified residue" description="4-aspartylphosphate" evidence="8">
    <location>
        <position position="52"/>
    </location>
</feature>
<evidence type="ECO:0000256" key="4">
    <source>
        <dbReference type="ARBA" id="ARBA00023015"/>
    </source>
</evidence>
<dbReference type="AlphaFoldDB" id="A0A932GPS6"/>
<dbReference type="InterPro" id="IPR001789">
    <property type="entry name" value="Sig_transdc_resp-reg_receiver"/>
</dbReference>
<evidence type="ECO:0000313" key="12">
    <source>
        <dbReference type="EMBL" id="MBI3014730.1"/>
    </source>
</evidence>
<evidence type="ECO:0000256" key="7">
    <source>
        <dbReference type="ARBA" id="ARBA00024735"/>
    </source>
</evidence>
<evidence type="ECO:0000256" key="5">
    <source>
        <dbReference type="ARBA" id="ARBA00023125"/>
    </source>
</evidence>
<dbReference type="InterPro" id="IPR039420">
    <property type="entry name" value="WalR-like"/>
</dbReference>
<dbReference type="GO" id="GO:0000976">
    <property type="term" value="F:transcription cis-regulatory region binding"/>
    <property type="evidence" value="ECO:0007669"/>
    <property type="project" value="TreeGrafter"/>
</dbReference>
<evidence type="ECO:0000313" key="13">
    <source>
        <dbReference type="Proteomes" id="UP000741360"/>
    </source>
</evidence>
<evidence type="ECO:0000259" key="10">
    <source>
        <dbReference type="PROSITE" id="PS50110"/>
    </source>
</evidence>
<name>A0A932GPS6_UNCTE</name>
<evidence type="ECO:0000256" key="2">
    <source>
        <dbReference type="ARBA" id="ARBA00022553"/>
    </source>
</evidence>
<dbReference type="GO" id="GO:0000156">
    <property type="term" value="F:phosphorelay response regulator activity"/>
    <property type="evidence" value="ECO:0007669"/>
    <property type="project" value="TreeGrafter"/>
</dbReference>
<keyword evidence="5 9" id="KW-0238">DNA-binding</keyword>
<dbReference type="CDD" id="cd00383">
    <property type="entry name" value="trans_reg_C"/>
    <property type="match status" value="1"/>
</dbReference>
<dbReference type="PROSITE" id="PS51755">
    <property type="entry name" value="OMPR_PHOB"/>
    <property type="match status" value="1"/>
</dbReference>
<dbReference type="GO" id="GO:0006355">
    <property type="term" value="P:regulation of DNA-templated transcription"/>
    <property type="evidence" value="ECO:0007669"/>
    <property type="project" value="InterPro"/>
</dbReference>
<keyword evidence="4" id="KW-0805">Transcription regulation</keyword>
<evidence type="ECO:0000256" key="6">
    <source>
        <dbReference type="ARBA" id="ARBA00023163"/>
    </source>
</evidence>